<dbReference type="AlphaFoldDB" id="A0A3A1Y771"/>
<dbReference type="Gene3D" id="3.90.550.10">
    <property type="entry name" value="Spore Coat Polysaccharide Biosynthesis Protein SpsA, Chain A"/>
    <property type="match status" value="1"/>
</dbReference>
<evidence type="ECO:0000256" key="2">
    <source>
        <dbReference type="ARBA" id="ARBA00022679"/>
    </source>
</evidence>
<evidence type="ECO:0000256" key="3">
    <source>
        <dbReference type="ARBA" id="ARBA00022723"/>
    </source>
</evidence>
<dbReference type="OrthoDB" id="9807549at2"/>
<dbReference type="SUPFAM" id="SSF53448">
    <property type="entry name" value="Nucleotide-diphospho-sugar transferases"/>
    <property type="match status" value="1"/>
</dbReference>
<evidence type="ECO:0000313" key="5">
    <source>
        <dbReference type="Proteomes" id="UP000265964"/>
    </source>
</evidence>
<dbReference type="Proteomes" id="UP000265964">
    <property type="component" value="Unassembled WGS sequence"/>
</dbReference>
<dbReference type="EMBL" id="NRJF01000197">
    <property type="protein sequence ID" value="RIY33361.1"/>
    <property type="molecule type" value="Genomic_DNA"/>
</dbReference>
<evidence type="ECO:0008006" key="6">
    <source>
        <dbReference type="Google" id="ProtNLM"/>
    </source>
</evidence>
<dbReference type="Pfam" id="PF01501">
    <property type="entry name" value="Glyco_transf_8"/>
    <property type="match status" value="1"/>
</dbReference>
<dbReference type="InterPro" id="IPR029044">
    <property type="entry name" value="Nucleotide-diphossugar_trans"/>
</dbReference>
<evidence type="ECO:0000313" key="4">
    <source>
        <dbReference type="EMBL" id="RIY33361.1"/>
    </source>
</evidence>
<protein>
    <recommendedName>
        <fullName evidence="6">Glycosyltransferase family 8 protein</fullName>
    </recommendedName>
</protein>
<organism evidence="4 5">
    <name type="scientific">Psittacicella gerlachiana</name>
    <dbReference type="NCBI Taxonomy" id="2028574"/>
    <lineage>
        <taxon>Bacteria</taxon>
        <taxon>Pseudomonadati</taxon>
        <taxon>Pseudomonadota</taxon>
        <taxon>Gammaproteobacteria</taxon>
        <taxon>Pasteurellales</taxon>
        <taxon>Psittacicellaceae</taxon>
        <taxon>Psittacicella</taxon>
    </lineage>
</organism>
<dbReference type="RefSeq" id="WP_119535127.1">
    <property type="nucleotide sequence ID" value="NZ_NRJF01000197.1"/>
</dbReference>
<dbReference type="InterPro" id="IPR002495">
    <property type="entry name" value="Glyco_trans_8"/>
</dbReference>
<reference evidence="4 5" key="1">
    <citation type="submission" date="2017-08" db="EMBL/GenBank/DDBJ databases">
        <title>Reclassification of Bisgaard taxon 37 and 44.</title>
        <authorList>
            <person name="Christensen H."/>
        </authorList>
    </citation>
    <scope>NUCLEOTIDE SEQUENCE [LARGE SCALE GENOMIC DNA]</scope>
    <source>
        <strain evidence="4 5">EEAB3T1</strain>
    </source>
</reference>
<name>A0A3A1Y771_9GAMM</name>
<keyword evidence="2" id="KW-0808">Transferase</keyword>
<dbReference type="PANTHER" id="PTHR13778">
    <property type="entry name" value="GLYCOSYLTRANSFERASE 8 DOMAIN-CONTAINING PROTEIN"/>
    <property type="match status" value="1"/>
</dbReference>
<dbReference type="InterPro" id="IPR050748">
    <property type="entry name" value="Glycosyltrans_8_dom-fam"/>
</dbReference>
<gene>
    <name evidence="4" type="ORF">CKF59_06430</name>
</gene>
<keyword evidence="3" id="KW-0479">Metal-binding</keyword>
<proteinExistence type="predicted"/>
<keyword evidence="5" id="KW-1185">Reference proteome</keyword>
<evidence type="ECO:0000256" key="1">
    <source>
        <dbReference type="ARBA" id="ARBA00022676"/>
    </source>
</evidence>
<dbReference type="GO" id="GO:0046872">
    <property type="term" value="F:metal ion binding"/>
    <property type="evidence" value="ECO:0007669"/>
    <property type="project" value="UniProtKB-KW"/>
</dbReference>
<sequence>MNQLAFNTNEGYLPYLESLIKNYIAYNREPIRAIILHNIKDIDSSKAVEKFLATFSEYKGIEFKFHYFAKEELISLGMSEEHAGNVANYRLMLPSLPYSGKVLYLDIDVMIAANIEELFNTDVLNGHSIGVIPDLCNIQHKFFSLPYFDHRFLQELREIDFNEQEKYFNSGILLCDLDKIKEKKYYWPDYFAKYLDRPTLLPDQDILNLIHLDDKQELPFAYNYPMKYLISQRFVLNHYGWYKKYEKFKAKGLTPEFYRPKILHFLEKHKQWNSYAPEWVDFYNLFAKQSITELVQKPISYYDELISDIYQRYQYIPCLMDLDMTELLVRGRKDVQRNWTTKPWQVNQIVINPFYVKPYNIFHRLYLRYAFKNEKGQKKLYNFALKVYKNNK</sequence>
<dbReference type="PANTHER" id="PTHR13778:SF47">
    <property type="entry name" value="LIPOPOLYSACCHARIDE 1,3-GALACTOSYLTRANSFERASE"/>
    <property type="match status" value="1"/>
</dbReference>
<keyword evidence="1" id="KW-0328">Glycosyltransferase</keyword>
<dbReference type="GO" id="GO:0016757">
    <property type="term" value="F:glycosyltransferase activity"/>
    <property type="evidence" value="ECO:0007669"/>
    <property type="project" value="UniProtKB-KW"/>
</dbReference>
<comment type="caution">
    <text evidence="4">The sequence shown here is derived from an EMBL/GenBank/DDBJ whole genome shotgun (WGS) entry which is preliminary data.</text>
</comment>
<accession>A0A3A1Y771</accession>